<accession>A0A8H5CAS0</accession>
<organism evidence="1 2">
    <name type="scientific">Tetrapyrgos nigripes</name>
    <dbReference type="NCBI Taxonomy" id="182062"/>
    <lineage>
        <taxon>Eukaryota</taxon>
        <taxon>Fungi</taxon>
        <taxon>Dikarya</taxon>
        <taxon>Basidiomycota</taxon>
        <taxon>Agaricomycotina</taxon>
        <taxon>Agaricomycetes</taxon>
        <taxon>Agaricomycetidae</taxon>
        <taxon>Agaricales</taxon>
        <taxon>Marasmiineae</taxon>
        <taxon>Marasmiaceae</taxon>
        <taxon>Tetrapyrgos</taxon>
    </lineage>
</organism>
<reference evidence="1 2" key="1">
    <citation type="journal article" date="2020" name="ISME J.">
        <title>Uncovering the hidden diversity of litter-decomposition mechanisms in mushroom-forming fungi.</title>
        <authorList>
            <person name="Floudas D."/>
            <person name="Bentzer J."/>
            <person name="Ahren D."/>
            <person name="Johansson T."/>
            <person name="Persson P."/>
            <person name="Tunlid A."/>
        </authorList>
    </citation>
    <scope>NUCLEOTIDE SEQUENCE [LARGE SCALE GENOMIC DNA]</scope>
    <source>
        <strain evidence="1 2">CBS 291.85</strain>
    </source>
</reference>
<dbReference type="InterPro" id="IPR053037">
    <property type="entry name" value="Pericyclase_pydY-like"/>
</dbReference>
<sequence>MAAPSDFTMDNISGKFSMNKSISDSCDEMWKLQGSSWMARKAAGFAGVTFLFDRHTDSTNVENLDITPIITGGIKAPRDLRVLDFSEKPMENALTGPYFVRTRKVRLSQEKDGEDEFLGKGKCEVQKKERWLEDAVIHARIESTKNGWTLDEASYGLLFEL</sequence>
<protein>
    <submittedName>
        <fullName evidence="1">Uncharacterized protein</fullName>
    </submittedName>
</protein>
<dbReference type="EMBL" id="JAACJM010000205">
    <property type="protein sequence ID" value="KAF5337824.1"/>
    <property type="molecule type" value="Genomic_DNA"/>
</dbReference>
<dbReference type="Proteomes" id="UP000559256">
    <property type="component" value="Unassembled WGS sequence"/>
</dbReference>
<proteinExistence type="predicted"/>
<evidence type="ECO:0000313" key="1">
    <source>
        <dbReference type="EMBL" id="KAF5337824.1"/>
    </source>
</evidence>
<dbReference type="PANTHER" id="PTHR38115:SF1">
    <property type="entry name" value="LIPOCALIN-LIKE DOMAIN-CONTAINING PROTEIN"/>
    <property type="match status" value="1"/>
</dbReference>
<name>A0A8H5CAS0_9AGAR</name>
<keyword evidence="2" id="KW-1185">Reference proteome</keyword>
<dbReference type="OrthoDB" id="425354at2759"/>
<dbReference type="PANTHER" id="PTHR38115">
    <property type="entry name" value="LIPOCALIN-LIKE DOMAIN-CONTAINING PROTEIN"/>
    <property type="match status" value="1"/>
</dbReference>
<gene>
    <name evidence="1" type="ORF">D9758_015713</name>
</gene>
<evidence type="ECO:0000313" key="2">
    <source>
        <dbReference type="Proteomes" id="UP000559256"/>
    </source>
</evidence>
<dbReference type="AlphaFoldDB" id="A0A8H5CAS0"/>
<comment type="caution">
    <text evidence="1">The sequence shown here is derived from an EMBL/GenBank/DDBJ whole genome shotgun (WGS) entry which is preliminary data.</text>
</comment>